<organism evidence="1 2">
    <name type="scientific">Eubacterium oxidoreducens</name>
    <dbReference type="NCBI Taxonomy" id="1732"/>
    <lineage>
        <taxon>Bacteria</taxon>
        <taxon>Bacillati</taxon>
        <taxon>Bacillota</taxon>
        <taxon>Clostridia</taxon>
        <taxon>Eubacteriales</taxon>
        <taxon>Eubacteriaceae</taxon>
        <taxon>Eubacterium</taxon>
    </lineage>
</organism>
<dbReference type="InterPro" id="IPR029024">
    <property type="entry name" value="TerB-like"/>
</dbReference>
<protein>
    <recommendedName>
        <fullName evidence="3">Tellurite resistance protein TerB</fullName>
    </recommendedName>
</protein>
<dbReference type="CDD" id="cd07177">
    <property type="entry name" value="terB_like"/>
    <property type="match status" value="1"/>
</dbReference>
<dbReference type="RefSeq" id="WP_090174696.1">
    <property type="nucleotide sequence ID" value="NZ_FMXR01000022.1"/>
</dbReference>
<evidence type="ECO:0000313" key="1">
    <source>
        <dbReference type="EMBL" id="SDB33897.1"/>
    </source>
</evidence>
<dbReference type="STRING" id="1732.SAMN02910417_02506"/>
<sequence length="133" mass="15276">MYLSMLSTEKKYLFRDLELIMSNVDGDFSPEEKNIIDAHCIEMHIDNNNYEIDNRQDGILNQLQESLTEQERSIFFLELVGTVMADDVYPDAEKELIGKLAQILQVSETKVNEAFTIIAEMKSVYAKCAAFIK</sequence>
<proteinExistence type="predicted"/>
<gene>
    <name evidence="1" type="ORF">SAMN02910417_02506</name>
</gene>
<dbReference type="OrthoDB" id="2003510at2"/>
<name>A0A1G6CLV6_EUBOX</name>
<keyword evidence="2" id="KW-1185">Reference proteome</keyword>
<evidence type="ECO:0000313" key="2">
    <source>
        <dbReference type="Proteomes" id="UP000199228"/>
    </source>
</evidence>
<dbReference type="SUPFAM" id="SSF158682">
    <property type="entry name" value="TerB-like"/>
    <property type="match status" value="1"/>
</dbReference>
<reference evidence="1 2" key="1">
    <citation type="submission" date="2016-10" db="EMBL/GenBank/DDBJ databases">
        <authorList>
            <person name="de Groot N.N."/>
        </authorList>
    </citation>
    <scope>NUCLEOTIDE SEQUENCE [LARGE SCALE GENOMIC DNA]</scope>
    <source>
        <strain evidence="1 2">DSM 3217</strain>
    </source>
</reference>
<dbReference type="EMBL" id="FMXR01000022">
    <property type="protein sequence ID" value="SDB33897.1"/>
    <property type="molecule type" value="Genomic_DNA"/>
</dbReference>
<accession>A0A1G6CLV6</accession>
<evidence type="ECO:0008006" key="3">
    <source>
        <dbReference type="Google" id="ProtNLM"/>
    </source>
</evidence>
<dbReference type="Proteomes" id="UP000199228">
    <property type="component" value="Unassembled WGS sequence"/>
</dbReference>
<dbReference type="AlphaFoldDB" id="A0A1G6CLV6"/>
<dbReference type="Gene3D" id="1.10.3680.10">
    <property type="entry name" value="TerB-like"/>
    <property type="match status" value="1"/>
</dbReference>